<dbReference type="AlphaFoldDB" id="A0A0E9P760"/>
<organism evidence="1">
    <name type="scientific">Anguilla anguilla</name>
    <name type="common">European freshwater eel</name>
    <name type="synonym">Muraena anguilla</name>
    <dbReference type="NCBI Taxonomy" id="7936"/>
    <lineage>
        <taxon>Eukaryota</taxon>
        <taxon>Metazoa</taxon>
        <taxon>Chordata</taxon>
        <taxon>Craniata</taxon>
        <taxon>Vertebrata</taxon>
        <taxon>Euteleostomi</taxon>
        <taxon>Actinopterygii</taxon>
        <taxon>Neopterygii</taxon>
        <taxon>Teleostei</taxon>
        <taxon>Anguilliformes</taxon>
        <taxon>Anguillidae</taxon>
        <taxon>Anguilla</taxon>
    </lineage>
</organism>
<name>A0A0E9P760_ANGAN</name>
<sequence>MVVILPTTIPCTIIESLCHHLPNKESKTCSNPHNVSFK</sequence>
<proteinExistence type="predicted"/>
<reference evidence="1" key="1">
    <citation type="submission" date="2014-11" db="EMBL/GenBank/DDBJ databases">
        <authorList>
            <person name="Amaro Gonzalez C."/>
        </authorList>
    </citation>
    <scope>NUCLEOTIDE SEQUENCE</scope>
</reference>
<reference evidence="1" key="2">
    <citation type="journal article" date="2015" name="Fish Shellfish Immunol.">
        <title>Early steps in the European eel (Anguilla anguilla)-Vibrio vulnificus interaction in the gills: Role of the RtxA13 toxin.</title>
        <authorList>
            <person name="Callol A."/>
            <person name="Pajuelo D."/>
            <person name="Ebbesson L."/>
            <person name="Teles M."/>
            <person name="MacKenzie S."/>
            <person name="Amaro C."/>
        </authorList>
    </citation>
    <scope>NUCLEOTIDE SEQUENCE</scope>
</reference>
<evidence type="ECO:0000313" key="1">
    <source>
        <dbReference type="EMBL" id="JAG99864.1"/>
    </source>
</evidence>
<protein>
    <submittedName>
        <fullName evidence="1">Uncharacterized protein</fullName>
    </submittedName>
</protein>
<dbReference type="EMBL" id="GBXM01108712">
    <property type="protein sequence ID" value="JAG99864.1"/>
    <property type="molecule type" value="Transcribed_RNA"/>
</dbReference>
<accession>A0A0E9P760</accession>